<accession>A0A154PKV3</accession>
<proteinExistence type="predicted"/>
<evidence type="ECO:0000313" key="2">
    <source>
        <dbReference type="Proteomes" id="UP000076502"/>
    </source>
</evidence>
<dbReference type="Proteomes" id="UP000076502">
    <property type="component" value="Unassembled WGS sequence"/>
</dbReference>
<gene>
    <name evidence="1" type="ORF">WN55_04082</name>
</gene>
<dbReference type="OrthoDB" id="7700894at2759"/>
<name>A0A154PKV3_DUFNO</name>
<keyword evidence="2" id="KW-1185">Reference proteome</keyword>
<dbReference type="AlphaFoldDB" id="A0A154PKV3"/>
<evidence type="ECO:0000313" key="1">
    <source>
        <dbReference type="EMBL" id="KZC12377.1"/>
    </source>
</evidence>
<protein>
    <submittedName>
        <fullName evidence="1">Uncharacterized protein</fullName>
    </submittedName>
</protein>
<dbReference type="Pfam" id="PF03564">
    <property type="entry name" value="DUF1759"/>
    <property type="match status" value="1"/>
</dbReference>
<dbReference type="STRING" id="178035.A0A154PKV3"/>
<dbReference type="EMBL" id="KQ434947">
    <property type="protein sequence ID" value="KZC12377.1"/>
    <property type="molecule type" value="Genomic_DNA"/>
</dbReference>
<reference evidence="1 2" key="1">
    <citation type="submission" date="2015-07" db="EMBL/GenBank/DDBJ databases">
        <title>The genome of Dufourea novaeangliae.</title>
        <authorList>
            <person name="Pan H."/>
            <person name="Kapheim K."/>
        </authorList>
    </citation>
    <scope>NUCLEOTIDE SEQUENCE [LARGE SCALE GENOMIC DNA]</scope>
    <source>
        <strain evidence="1">0120121106</strain>
        <tissue evidence="1">Whole body</tissue>
    </source>
</reference>
<dbReference type="InterPro" id="IPR005312">
    <property type="entry name" value="DUF1759"/>
</dbReference>
<sequence>MTNLERLKGCLAGYPDMLTRNMPLKETNCTSAWTVLQSLYNNKRILVQHQLNHLEALPLIRTRSVEELKALRTWDTVTALTVLGHSVDRSADWLVPQTVNRLDEQTRMKWQLSLGTTTEPTSLDRVKSFLDARILAVEAASCIPVPRSATSHVCQRSQSRCTSYQQKIRPVKPAIFVRDCITFSVAYGTRT</sequence>
<organism evidence="1 2">
    <name type="scientific">Dufourea novaeangliae</name>
    <name type="common">Sweat bee</name>
    <dbReference type="NCBI Taxonomy" id="178035"/>
    <lineage>
        <taxon>Eukaryota</taxon>
        <taxon>Metazoa</taxon>
        <taxon>Ecdysozoa</taxon>
        <taxon>Arthropoda</taxon>
        <taxon>Hexapoda</taxon>
        <taxon>Insecta</taxon>
        <taxon>Pterygota</taxon>
        <taxon>Neoptera</taxon>
        <taxon>Endopterygota</taxon>
        <taxon>Hymenoptera</taxon>
        <taxon>Apocrita</taxon>
        <taxon>Aculeata</taxon>
        <taxon>Apoidea</taxon>
        <taxon>Anthophila</taxon>
        <taxon>Halictidae</taxon>
        <taxon>Rophitinae</taxon>
        <taxon>Dufourea</taxon>
    </lineage>
</organism>